<accession>A0A1I3TJ19</accession>
<evidence type="ECO:0000259" key="7">
    <source>
        <dbReference type="Pfam" id="PF14322"/>
    </source>
</evidence>
<evidence type="ECO:0000313" key="9">
    <source>
        <dbReference type="Proteomes" id="UP000198670"/>
    </source>
</evidence>
<keyword evidence="9" id="KW-1185">Reference proteome</keyword>
<evidence type="ECO:0000256" key="3">
    <source>
        <dbReference type="ARBA" id="ARBA00022729"/>
    </source>
</evidence>
<evidence type="ECO:0000259" key="6">
    <source>
        <dbReference type="Pfam" id="PF07980"/>
    </source>
</evidence>
<evidence type="ECO:0000256" key="1">
    <source>
        <dbReference type="ARBA" id="ARBA00004442"/>
    </source>
</evidence>
<dbReference type="AlphaFoldDB" id="A0A1I3TJ19"/>
<dbReference type="GO" id="GO:0009279">
    <property type="term" value="C:cell outer membrane"/>
    <property type="evidence" value="ECO:0007669"/>
    <property type="project" value="UniProtKB-SubCell"/>
</dbReference>
<dbReference type="Gene3D" id="1.25.40.390">
    <property type="match status" value="1"/>
</dbReference>
<feature type="domain" description="RagB/SusD" evidence="6">
    <location>
        <begin position="332"/>
        <end position="402"/>
    </location>
</feature>
<dbReference type="InterPro" id="IPR033985">
    <property type="entry name" value="SusD-like_N"/>
</dbReference>
<dbReference type="InterPro" id="IPR012944">
    <property type="entry name" value="SusD_RagB_dom"/>
</dbReference>
<comment type="similarity">
    <text evidence="2">Belongs to the SusD family.</text>
</comment>
<keyword evidence="3" id="KW-0732">Signal</keyword>
<gene>
    <name evidence="8" type="ORF">SAMN05444682_112155</name>
</gene>
<evidence type="ECO:0000256" key="2">
    <source>
        <dbReference type="ARBA" id="ARBA00006275"/>
    </source>
</evidence>
<dbReference type="Proteomes" id="UP000198670">
    <property type="component" value="Unassembled WGS sequence"/>
</dbReference>
<feature type="domain" description="SusD-like N-terminal" evidence="7">
    <location>
        <begin position="22"/>
        <end position="222"/>
    </location>
</feature>
<dbReference type="EMBL" id="FOQO01000012">
    <property type="protein sequence ID" value="SFJ69611.1"/>
    <property type="molecule type" value="Genomic_DNA"/>
</dbReference>
<dbReference type="SUPFAM" id="SSF48452">
    <property type="entry name" value="TPR-like"/>
    <property type="match status" value="1"/>
</dbReference>
<reference evidence="8 9" key="1">
    <citation type="submission" date="2016-10" db="EMBL/GenBank/DDBJ databases">
        <authorList>
            <person name="de Groot N.N."/>
        </authorList>
    </citation>
    <scope>NUCLEOTIDE SEQUENCE [LARGE SCALE GENOMIC DNA]</scope>
    <source>
        <strain evidence="8 9">RK1</strain>
    </source>
</reference>
<dbReference type="Pfam" id="PF14322">
    <property type="entry name" value="SusD-like_3"/>
    <property type="match status" value="1"/>
</dbReference>
<evidence type="ECO:0000313" key="8">
    <source>
        <dbReference type="EMBL" id="SFJ69611.1"/>
    </source>
</evidence>
<sequence>MKTHLIRGVAFLIALILWGCEDFLSIKQDQTMAVPHTGADLQALLDYALLANNEYTGLGEIATDDYYLEDAIWASLTVQYKEYYGWEKVPVNVLHWRSTYNKVTHFNTVIDLIDEVSYDNSSIERDQLLGAAVFFRAYAFYMLTQVFTKPYDPIKAETQPGVVLRLTADVNAESTRSTLEDTYGQIIKDLNTAVALLSLDKQRYPTRPTKQAAYGMLARLYLSMGNYEQAGLYADSCLKMGYEMMDFNSLPKNTPYPFERFNSEVIFFSTILGDVNLVPSRAKVDSVLFDMYMPDDLRKQLFFTLNTDGSYFFSGNFNPVNSSTLFNGITSAEVLLIRAECNARQNNLNGAWQDLNEIMKHRFANEHVINGLNQDETVRFILDERRRELAFRGLRWEDIRRLAADDRYAVTLVRIVDGQEIKLTPADQLDFAFLIPLEVIELTGIKQN</sequence>
<comment type="subcellular location">
    <subcellularLocation>
        <location evidence="1">Cell outer membrane</location>
    </subcellularLocation>
</comment>
<proteinExistence type="inferred from homology"/>
<dbReference type="STRING" id="1477437.SAMN05444682_112155"/>
<keyword evidence="5" id="KW-0998">Cell outer membrane</keyword>
<protein>
    <submittedName>
        <fullName evidence="8">SusD family protein</fullName>
    </submittedName>
</protein>
<keyword evidence="4" id="KW-0472">Membrane</keyword>
<dbReference type="InterPro" id="IPR011990">
    <property type="entry name" value="TPR-like_helical_dom_sf"/>
</dbReference>
<dbReference type="Pfam" id="PF07980">
    <property type="entry name" value="SusD_RagB"/>
    <property type="match status" value="1"/>
</dbReference>
<organism evidence="8 9">
    <name type="scientific">Parapedobacter indicus</name>
    <dbReference type="NCBI Taxonomy" id="1477437"/>
    <lineage>
        <taxon>Bacteria</taxon>
        <taxon>Pseudomonadati</taxon>
        <taxon>Bacteroidota</taxon>
        <taxon>Sphingobacteriia</taxon>
        <taxon>Sphingobacteriales</taxon>
        <taxon>Sphingobacteriaceae</taxon>
        <taxon>Parapedobacter</taxon>
    </lineage>
</organism>
<evidence type="ECO:0000256" key="4">
    <source>
        <dbReference type="ARBA" id="ARBA00023136"/>
    </source>
</evidence>
<name>A0A1I3TJ19_9SPHI</name>
<evidence type="ECO:0000256" key="5">
    <source>
        <dbReference type="ARBA" id="ARBA00023237"/>
    </source>
</evidence>